<organism evidence="1 2">
    <name type="scientific">Caenorhabditis remanei</name>
    <name type="common">Caenorhabditis vulgaris</name>
    <dbReference type="NCBI Taxonomy" id="31234"/>
    <lineage>
        <taxon>Eukaryota</taxon>
        <taxon>Metazoa</taxon>
        <taxon>Ecdysozoa</taxon>
        <taxon>Nematoda</taxon>
        <taxon>Chromadorea</taxon>
        <taxon>Rhabditida</taxon>
        <taxon>Rhabditina</taxon>
        <taxon>Rhabditomorpha</taxon>
        <taxon>Rhabditoidea</taxon>
        <taxon>Rhabditidae</taxon>
        <taxon>Peloderinae</taxon>
        <taxon>Caenorhabditis</taxon>
    </lineage>
</organism>
<name>A0A6A5GUQ7_CAERE</name>
<evidence type="ECO:0000313" key="2">
    <source>
        <dbReference type="Proteomes" id="UP000483820"/>
    </source>
</evidence>
<proteinExistence type="predicted"/>
<evidence type="ECO:0000313" key="1">
    <source>
        <dbReference type="EMBL" id="KAF1758394.1"/>
    </source>
</evidence>
<dbReference type="AlphaFoldDB" id="A0A6A5GUQ7"/>
<dbReference type="Proteomes" id="UP000483820">
    <property type="component" value="Chromosome IV"/>
</dbReference>
<protein>
    <submittedName>
        <fullName evidence="1">Uncharacterized protein</fullName>
    </submittedName>
</protein>
<dbReference type="CTD" id="78775916"/>
<dbReference type="KEGG" id="crq:GCK72_014852"/>
<comment type="caution">
    <text evidence="1">The sequence shown here is derived from an EMBL/GenBank/DDBJ whole genome shotgun (WGS) entry which is preliminary data.</text>
</comment>
<reference evidence="1 2" key="1">
    <citation type="submission" date="2019-12" db="EMBL/GenBank/DDBJ databases">
        <title>Chromosome-level assembly of the Caenorhabditis remanei genome.</title>
        <authorList>
            <person name="Teterina A.A."/>
            <person name="Willis J.H."/>
            <person name="Phillips P.C."/>
        </authorList>
    </citation>
    <scope>NUCLEOTIDE SEQUENCE [LARGE SCALE GENOMIC DNA]</scope>
    <source>
        <strain evidence="1 2">PX506</strain>
        <tissue evidence="1">Whole organism</tissue>
    </source>
</reference>
<dbReference type="GeneID" id="78775916"/>
<gene>
    <name evidence="1" type="ORF">GCK72_014852</name>
</gene>
<sequence>MISVSFLTRLFRFSVLRTFGDVGISNFEEERLLATLMKVERLTTFGNSSRVSVNGCKTHLVQFYNVTFLPSMTVYEIWNMELMEPTLPLLRNAQNHRPKCRLRCRNPLRGPFRESTTATVA</sequence>
<dbReference type="EMBL" id="WUAV01000004">
    <property type="protein sequence ID" value="KAF1758394.1"/>
    <property type="molecule type" value="Genomic_DNA"/>
</dbReference>
<accession>A0A6A5GUQ7</accession>
<dbReference type="RefSeq" id="XP_053585267.1">
    <property type="nucleotide sequence ID" value="XM_053730495.1"/>
</dbReference>